<accession>A0A5P9P5M4</accession>
<name>A0A5P9P5M4_9EURY</name>
<dbReference type="InterPro" id="IPR036388">
    <property type="entry name" value="WH-like_DNA-bd_sf"/>
</dbReference>
<sequence length="115" mass="13342">MNERQTVADDGLTQYPCDVDDVFRLLANARRRELITALHTCDDDRIRLSRLRRQCTTGERADARAWERAVHHVHVPMLDDLGLVDYDADTETLRYYHYELIDDVLSAIDAIDSSH</sequence>
<dbReference type="Proteomes" id="UP000326170">
    <property type="component" value="Chromosome"/>
</dbReference>
<gene>
    <name evidence="2" type="ORF">GCU68_11400</name>
</gene>
<evidence type="ECO:0000259" key="1">
    <source>
        <dbReference type="Pfam" id="PF24035"/>
    </source>
</evidence>
<dbReference type="OrthoDB" id="241828at2157"/>
<dbReference type="Pfam" id="PF24035">
    <property type="entry name" value="DUF7344"/>
    <property type="match status" value="1"/>
</dbReference>
<dbReference type="AlphaFoldDB" id="A0A5P9P5M4"/>
<organism evidence="2 3">
    <name type="scientific">Natronorubrum aibiense</name>
    <dbReference type="NCBI Taxonomy" id="348826"/>
    <lineage>
        <taxon>Archaea</taxon>
        <taxon>Methanobacteriati</taxon>
        <taxon>Methanobacteriota</taxon>
        <taxon>Stenosarchaea group</taxon>
        <taxon>Halobacteria</taxon>
        <taxon>Halobacteriales</taxon>
        <taxon>Natrialbaceae</taxon>
        <taxon>Natronorubrum</taxon>
    </lineage>
</organism>
<dbReference type="RefSeq" id="WP_152941717.1">
    <property type="nucleotide sequence ID" value="NZ_CP045488.1"/>
</dbReference>
<dbReference type="GeneID" id="42301658"/>
<dbReference type="InterPro" id="IPR055768">
    <property type="entry name" value="DUF7344"/>
</dbReference>
<evidence type="ECO:0000313" key="3">
    <source>
        <dbReference type="Proteomes" id="UP000326170"/>
    </source>
</evidence>
<keyword evidence="3" id="KW-1185">Reference proteome</keyword>
<reference evidence="2 3" key="1">
    <citation type="journal article" date="2007" name="Int. J. Syst. Evol. Microbiol.">
        <title>Natronorubrum sulfidifaciens sp. nov., an extremely haloalkaliphilic archaeon isolated from Aiding salt lake in Xin-Jiang, China.</title>
        <authorList>
            <person name="Cui H.L."/>
            <person name="Tohty D."/>
            <person name="Liu H.C."/>
            <person name="Liu S.J."/>
            <person name="Oren A."/>
            <person name="Zhou P.J."/>
        </authorList>
    </citation>
    <scope>NUCLEOTIDE SEQUENCE [LARGE SCALE GENOMIC DNA]</scope>
    <source>
        <strain evidence="2 3">7-3</strain>
    </source>
</reference>
<dbReference type="Gene3D" id="1.10.10.10">
    <property type="entry name" value="Winged helix-like DNA-binding domain superfamily/Winged helix DNA-binding domain"/>
    <property type="match status" value="1"/>
</dbReference>
<dbReference type="KEGG" id="nas:GCU68_11400"/>
<feature type="domain" description="DUF7344" evidence="1">
    <location>
        <begin position="23"/>
        <end position="93"/>
    </location>
</feature>
<protein>
    <recommendedName>
        <fullName evidence="1">DUF7344 domain-containing protein</fullName>
    </recommendedName>
</protein>
<proteinExistence type="predicted"/>
<evidence type="ECO:0000313" key="2">
    <source>
        <dbReference type="EMBL" id="QFU83100.1"/>
    </source>
</evidence>
<dbReference type="EMBL" id="CP045488">
    <property type="protein sequence ID" value="QFU83100.1"/>
    <property type="molecule type" value="Genomic_DNA"/>
</dbReference>